<dbReference type="SUPFAM" id="SSF52343">
    <property type="entry name" value="Ferredoxin reductase-like, C-terminal NADP-linked domain"/>
    <property type="match status" value="1"/>
</dbReference>
<dbReference type="GO" id="GO:0006801">
    <property type="term" value="P:superoxide metabolic process"/>
    <property type="evidence" value="ECO:0007669"/>
    <property type="project" value="TreeGrafter"/>
</dbReference>
<dbReference type="FunFam" id="3.10.120.10:FF:000001">
    <property type="entry name" value="Cytochrome b5 reductase 4"/>
    <property type="match status" value="1"/>
</dbReference>
<dbReference type="Gene3D" id="2.40.30.10">
    <property type="entry name" value="Translation factors"/>
    <property type="match status" value="1"/>
</dbReference>
<evidence type="ECO:0000313" key="10">
    <source>
        <dbReference type="Proteomes" id="UP000826195"/>
    </source>
</evidence>
<feature type="domain" description="Cytochrome b5 heme-binding" evidence="7">
    <location>
        <begin position="62"/>
        <end position="138"/>
    </location>
</feature>
<dbReference type="GO" id="GO:0004128">
    <property type="term" value="F:cytochrome-b5 reductase activity, acting on NAD(P)H"/>
    <property type="evidence" value="ECO:0007669"/>
    <property type="project" value="TreeGrafter"/>
</dbReference>
<dbReference type="PROSITE" id="PS50255">
    <property type="entry name" value="CYTOCHROME_B5_2"/>
    <property type="match status" value="1"/>
</dbReference>
<keyword evidence="4" id="KW-0560">Oxidoreductase</keyword>
<keyword evidence="10" id="KW-1185">Reference proteome</keyword>
<feature type="transmembrane region" description="Helical" evidence="6">
    <location>
        <begin position="391"/>
        <end position="411"/>
    </location>
</feature>
<name>A0AAV7I627_COTGL</name>
<accession>A0AAV7I627</accession>
<dbReference type="GO" id="GO:0046872">
    <property type="term" value="F:metal ion binding"/>
    <property type="evidence" value="ECO:0007669"/>
    <property type="project" value="UniProtKB-KW"/>
</dbReference>
<protein>
    <recommendedName>
        <fullName evidence="11">Cytochrome-b5 reductase</fullName>
    </recommendedName>
</protein>
<dbReference type="CDD" id="cd06183">
    <property type="entry name" value="cyt_b5_reduct_like"/>
    <property type="match status" value="1"/>
</dbReference>
<keyword evidence="6" id="KW-1133">Transmembrane helix</keyword>
<dbReference type="InterPro" id="IPR036400">
    <property type="entry name" value="Cyt_B5-like_heme/steroid_sf"/>
</dbReference>
<dbReference type="InterPro" id="IPR039261">
    <property type="entry name" value="FNR_nucleotide-bd"/>
</dbReference>
<gene>
    <name evidence="9" type="ORF">KQX54_002036</name>
</gene>
<dbReference type="Pfam" id="PF00175">
    <property type="entry name" value="NAD_binding_1"/>
    <property type="match status" value="1"/>
</dbReference>
<dbReference type="Pfam" id="PF00970">
    <property type="entry name" value="FAD_binding_6"/>
    <property type="match status" value="1"/>
</dbReference>
<feature type="domain" description="FAD-binding FR-type" evidence="8">
    <location>
        <begin position="276"/>
        <end position="386"/>
    </location>
</feature>
<dbReference type="Pfam" id="PF00173">
    <property type="entry name" value="Cyt-b5"/>
    <property type="match status" value="1"/>
</dbReference>
<dbReference type="SUPFAM" id="SSF63380">
    <property type="entry name" value="Riboflavin synthase domain-like"/>
    <property type="match status" value="1"/>
</dbReference>
<dbReference type="InterPro" id="IPR001433">
    <property type="entry name" value="OxRdtase_FAD/NAD-bd"/>
</dbReference>
<comment type="caution">
    <text evidence="9">The sequence shown here is derived from an EMBL/GenBank/DDBJ whole genome shotgun (WGS) entry which is preliminary data.</text>
</comment>
<evidence type="ECO:0000313" key="9">
    <source>
        <dbReference type="EMBL" id="KAH0544259.1"/>
    </source>
</evidence>
<evidence type="ECO:0000259" key="8">
    <source>
        <dbReference type="PROSITE" id="PS51384"/>
    </source>
</evidence>
<evidence type="ECO:0000256" key="3">
    <source>
        <dbReference type="ARBA" id="ARBA00022723"/>
    </source>
</evidence>
<dbReference type="PROSITE" id="PS00191">
    <property type="entry name" value="CYTOCHROME_B5_1"/>
    <property type="match status" value="1"/>
</dbReference>
<dbReference type="SMART" id="SM01117">
    <property type="entry name" value="Cyt-b5"/>
    <property type="match status" value="1"/>
</dbReference>
<dbReference type="InterPro" id="IPR051872">
    <property type="entry name" value="Cytochrome_b5/Flavoprotein_Rdt"/>
</dbReference>
<dbReference type="GO" id="GO:0005783">
    <property type="term" value="C:endoplasmic reticulum"/>
    <property type="evidence" value="ECO:0007669"/>
    <property type="project" value="TreeGrafter"/>
</dbReference>
<dbReference type="SUPFAM" id="SSF55856">
    <property type="entry name" value="Cytochrome b5-like heme/steroid binding domain"/>
    <property type="match status" value="1"/>
</dbReference>
<sequence length="501" mass="56895">MPRCCGFLSCSTIDDTSLKNLKVHNKNGNPRNKTALAPGHSLMDWIRLGASKVDLTGVGGVPQVVTMTELAKHNQRNDAWIAIRGVVFNVTRYMDFHPGGVEELMKGVGKDATKLFENVHAWVNYQSILQKCIVGRLSNEGLIDTRSIVSDFDEKSARNSSSLTNDKMKFSLSNIHIEWKQTSNSVTFIYKITKNQSFPGFQLIRKSPKNFDLQMYALKNIIKHEYDLCESVQWPPVWEKNFNETEISFNFSKKIGTLWKSYGSRTVVSYTKKTERDYRDWEVVSNKLLAEDVHLLVLKSTNYIEIIETGQHMEARMNVMGTEISRYYTPIPSFLCFEDNLSASNPDYLYLIIKRYDNGQLSPSVTALQQGQTLTLSNGLGNFAVQSFDKYSSILILAAGTGITPMLGIIYRALYRRNVMTIDVLFFNKGEKNIFYSSQLRKISTYKRLTVTDILSQPDDSWQGHRGIVSETLLKKLIGDPRALSCIFICGPILFTNTTYT</sequence>
<evidence type="ECO:0000256" key="6">
    <source>
        <dbReference type="SAM" id="Phobius"/>
    </source>
</evidence>
<keyword evidence="6" id="KW-0812">Transmembrane</keyword>
<dbReference type="AlphaFoldDB" id="A0AAV7I627"/>
<evidence type="ECO:0008006" key="11">
    <source>
        <dbReference type="Google" id="ProtNLM"/>
    </source>
</evidence>
<keyword evidence="6" id="KW-0472">Membrane</keyword>
<evidence type="ECO:0000256" key="5">
    <source>
        <dbReference type="ARBA" id="ARBA00023004"/>
    </source>
</evidence>
<dbReference type="InterPro" id="IPR018506">
    <property type="entry name" value="Cyt_B5_heme-BS"/>
</dbReference>
<dbReference type="EMBL" id="JAHXZJ010002238">
    <property type="protein sequence ID" value="KAH0544259.1"/>
    <property type="molecule type" value="Genomic_DNA"/>
</dbReference>
<organism evidence="9 10">
    <name type="scientific">Cotesia glomerata</name>
    <name type="common">Lepidopteran parasitic wasp</name>
    <name type="synonym">Apanteles glomeratus</name>
    <dbReference type="NCBI Taxonomy" id="32391"/>
    <lineage>
        <taxon>Eukaryota</taxon>
        <taxon>Metazoa</taxon>
        <taxon>Ecdysozoa</taxon>
        <taxon>Arthropoda</taxon>
        <taxon>Hexapoda</taxon>
        <taxon>Insecta</taxon>
        <taxon>Pterygota</taxon>
        <taxon>Neoptera</taxon>
        <taxon>Endopterygota</taxon>
        <taxon>Hymenoptera</taxon>
        <taxon>Apocrita</taxon>
        <taxon>Ichneumonoidea</taxon>
        <taxon>Braconidae</taxon>
        <taxon>Microgastrinae</taxon>
        <taxon>Cotesia</taxon>
    </lineage>
</organism>
<dbReference type="PANTHER" id="PTHR46237:SF1">
    <property type="entry name" value="CYTOCHROME B5 REDUCTASE 4"/>
    <property type="match status" value="1"/>
</dbReference>
<dbReference type="PROSITE" id="PS51384">
    <property type="entry name" value="FAD_FR"/>
    <property type="match status" value="1"/>
</dbReference>
<dbReference type="Gene3D" id="3.10.120.10">
    <property type="entry name" value="Cytochrome b5-like heme/steroid binding domain"/>
    <property type="match status" value="1"/>
</dbReference>
<dbReference type="GO" id="GO:0020037">
    <property type="term" value="F:heme binding"/>
    <property type="evidence" value="ECO:0007669"/>
    <property type="project" value="InterPro"/>
</dbReference>
<evidence type="ECO:0000256" key="4">
    <source>
        <dbReference type="ARBA" id="ARBA00023002"/>
    </source>
</evidence>
<dbReference type="InterPro" id="IPR001199">
    <property type="entry name" value="Cyt_B5-like_heme/steroid-bd"/>
</dbReference>
<evidence type="ECO:0000259" key="7">
    <source>
        <dbReference type="PROSITE" id="PS50255"/>
    </source>
</evidence>
<evidence type="ECO:0000256" key="2">
    <source>
        <dbReference type="ARBA" id="ARBA00022617"/>
    </source>
</evidence>
<dbReference type="InterPro" id="IPR008333">
    <property type="entry name" value="Cbr1-like_FAD-bd_dom"/>
</dbReference>
<keyword evidence="2" id="KW-0349">Heme</keyword>
<comment type="similarity">
    <text evidence="1">Belongs to the flavoprotein pyridine nucleotide cytochrome reductase family.</text>
</comment>
<dbReference type="PANTHER" id="PTHR46237">
    <property type="entry name" value="CYTOCHROME B5 REDUCTASE 4 FAMILY MEMBER"/>
    <property type="match status" value="1"/>
</dbReference>
<keyword evidence="5" id="KW-0408">Iron</keyword>
<keyword evidence="3" id="KW-0479">Metal-binding</keyword>
<proteinExistence type="inferred from homology"/>
<dbReference type="InterPro" id="IPR017927">
    <property type="entry name" value="FAD-bd_FR_type"/>
</dbReference>
<reference evidence="9 10" key="1">
    <citation type="journal article" date="2021" name="J. Hered.">
        <title>A chromosome-level genome assembly of the parasitoid wasp, Cotesia glomerata (Hymenoptera: Braconidae).</title>
        <authorList>
            <person name="Pinto B.J."/>
            <person name="Weis J.J."/>
            <person name="Gamble T."/>
            <person name="Ode P.J."/>
            <person name="Paul R."/>
            <person name="Zaspel J.M."/>
        </authorList>
    </citation>
    <scope>NUCLEOTIDE SEQUENCE [LARGE SCALE GENOMIC DNA]</scope>
    <source>
        <strain evidence="9">CgM1</strain>
    </source>
</reference>
<evidence type="ECO:0000256" key="1">
    <source>
        <dbReference type="ARBA" id="ARBA00006105"/>
    </source>
</evidence>
<dbReference type="InterPro" id="IPR017938">
    <property type="entry name" value="Riboflavin_synthase-like_b-brl"/>
</dbReference>
<dbReference type="Proteomes" id="UP000826195">
    <property type="component" value="Unassembled WGS sequence"/>
</dbReference>
<dbReference type="Gene3D" id="3.40.50.80">
    <property type="entry name" value="Nucleotide-binding domain of ferredoxin-NADP reductase (FNR) module"/>
    <property type="match status" value="1"/>
</dbReference>